<dbReference type="EMBL" id="NVSR01000004">
    <property type="protein sequence ID" value="PCI30517.1"/>
    <property type="molecule type" value="Genomic_DNA"/>
</dbReference>
<dbReference type="Pfam" id="PF00149">
    <property type="entry name" value="Metallophos"/>
    <property type="match status" value="1"/>
</dbReference>
<evidence type="ECO:0000313" key="2">
    <source>
        <dbReference type="EMBL" id="PCI30517.1"/>
    </source>
</evidence>
<sequence length="318" mass="36827">MNIDQEKLRFLVSEVRKVLEQEKATWRPLDASGKPGGVILLRTDIPTFIVPDLHGRQEFLPDLLSYVYQGRKVQSLLEQKQAQVVCVGDGMHGELRAAARWRVAYEEYQNDFVDCPAMTEEMEENFQTMAKIMELKIKYPQYFHFLKGNHENIFDENSNGNHSFAKFAAEGMMTRAFVEKFLGKDFLSIYGSFEKELPLLARGRDFVISHARPRQVYSLQNIINHRQYPEVVEGLTWTRDNLAETGAVKRMLEIVLGTGLGEKYWFAGHCPISGLYNFVERESLIQIHNPKYRPFVIVDPTFPFNPEKHILLVPKRRA</sequence>
<dbReference type="InterPro" id="IPR006186">
    <property type="entry name" value="Ser/Thr-sp_prot-phosphatase"/>
</dbReference>
<evidence type="ECO:0000259" key="1">
    <source>
        <dbReference type="PROSITE" id="PS00125"/>
    </source>
</evidence>
<feature type="domain" description="Serine/threonine specific protein phosphatases" evidence="1">
    <location>
        <begin position="146"/>
        <end position="151"/>
    </location>
</feature>
<name>A0A2A4TC15_9DELT</name>
<dbReference type="Gene3D" id="3.60.21.10">
    <property type="match status" value="1"/>
</dbReference>
<accession>A0A2A4TC15</accession>
<gene>
    <name evidence="2" type="ORF">COB67_01670</name>
</gene>
<dbReference type="GO" id="GO:0016787">
    <property type="term" value="F:hydrolase activity"/>
    <property type="evidence" value="ECO:0007669"/>
    <property type="project" value="InterPro"/>
</dbReference>
<reference evidence="3" key="1">
    <citation type="submission" date="2017-08" db="EMBL/GenBank/DDBJ databases">
        <title>A dynamic microbial community with high functional redundancy inhabits the cold, oxic subseafloor aquifer.</title>
        <authorList>
            <person name="Tully B.J."/>
            <person name="Wheat C.G."/>
            <person name="Glazer B.T."/>
            <person name="Huber J.A."/>
        </authorList>
    </citation>
    <scope>NUCLEOTIDE SEQUENCE [LARGE SCALE GENOMIC DNA]</scope>
</reference>
<dbReference type="InterPro" id="IPR029052">
    <property type="entry name" value="Metallo-depent_PP-like"/>
</dbReference>
<comment type="caution">
    <text evidence="2">The sequence shown here is derived from an EMBL/GenBank/DDBJ whole genome shotgun (WGS) entry which is preliminary data.</text>
</comment>
<dbReference type="Proteomes" id="UP000218113">
    <property type="component" value="Unassembled WGS sequence"/>
</dbReference>
<dbReference type="InterPro" id="IPR004843">
    <property type="entry name" value="Calcineurin-like_PHP"/>
</dbReference>
<dbReference type="SUPFAM" id="SSF56300">
    <property type="entry name" value="Metallo-dependent phosphatases"/>
    <property type="match status" value="1"/>
</dbReference>
<proteinExistence type="predicted"/>
<dbReference type="AlphaFoldDB" id="A0A2A4TC15"/>
<evidence type="ECO:0000313" key="3">
    <source>
        <dbReference type="Proteomes" id="UP000218113"/>
    </source>
</evidence>
<organism evidence="2 3">
    <name type="scientific">SAR324 cluster bacterium</name>
    <dbReference type="NCBI Taxonomy" id="2024889"/>
    <lineage>
        <taxon>Bacteria</taxon>
        <taxon>Deltaproteobacteria</taxon>
        <taxon>SAR324 cluster</taxon>
    </lineage>
</organism>
<dbReference type="PROSITE" id="PS00125">
    <property type="entry name" value="SER_THR_PHOSPHATASE"/>
    <property type="match status" value="1"/>
</dbReference>
<protein>
    <recommendedName>
        <fullName evidence="1">Serine/threonine specific protein phosphatases domain-containing protein</fullName>
    </recommendedName>
</protein>